<dbReference type="InterPro" id="IPR050491">
    <property type="entry name" value="AmpC-like"/>
</dbReference>
<dbReference type="PANTHER" id="PTHR46825">
    <property type="entry name" value="D-ALANYL-D-ALANINE-CARBOXYPEPTIDASE/ENDOPEPTIDASE AMPH"/>
    <property type="match status" value="1"/>
</dbReference>
<gene>
    <name evidence="3" type="ORF">AMS68_003957</name>
</gene>
<dbReference type="Pfam" id="PF00144">
    <property type="entry name" value="Beta-lactamase"/>
    <property type="match status" value="1"/>
</dbReference>
<dbReference type="InterPro" id="IPR001466">
    <property type="entry name" value="Beta-lactam-related"/>
</dbReference>
<evidence type="ECO:0000313" key="4">
    <source>
        <dbReference type="Proteomes" id="UP000503462"/>
    </source>
</evidence>
<dbReference type="Proteomes" id="UP000503462">
    <property type="component" value="Chromosome 3"/>
</dbReference>
<keyword evidence="4" id="KW-1185">Reference proteome</keyword>
<feature type="domain" description="Beta-lactamase-related" evidence="2">
    <location>
        <begin position="21"/>
        <end position="312"/>
    </location>
</feature>
<sequence length="474" mass="52402">MSVLDDLADYIATPDFIRDNGSPTVSMALIDSNGRFSAQVITSGEEDTATVYQACSISKAITALALAKLVDLNKLSYDDKVIDIIPTQRLEDLGKMEADMESVTLGALVSHRSGLSQHGFPGYAAEIPTVEDIFNGRPFSNTPRIRFSSFPFAQFSYSGGGFLLLQLCLEHALDMPFAQIMHDTVLAPLQMTRSWYTDLPDGERNYAKAYLTGEQVVVHPPRGYHMLVESAAAGLWTTPTDLLKAVSAIQRSLRHDNGFLSTEIARKMLTKVTPNHEEYSMAMGWSSNGSCFAHRGDNAPGYNTYVFGTHEGIVNTTDDSARFKGALAIMANSVLGFPIIQKIMAAIFYLNRWPRDRSLPRGFGFMTDFVPYAAPPHAHLDDSWKAWVGKWKGGWMIIDDNGVPKLESTSLVRPVLLRPAAVPAAFNEQVLVAKGYEIALRLREYSGRRHLHIIQSEGVQHVERESNEPPAQAM</sequence>
<organism evidence="3 4">
    <name type="scientific">Peltaster fructicola</name>
    <dbReference type="NCBI Taxonomy" id="286661"/>
    <lineage>
        <taxon>Eukaryota</taxon>
        <taxon>Fungi</taxon>
        <taxon>Dikarya</taxon>
        <taxon>Ascomycota</taxon>
        <taxon>Pezizomycotina</taxon>
        <taxon>Dothideomycetes</taxon>
        <taxon>Dothideomycetes incertae sedis</taxon>
        <taxon>Peltaster</taxon>
    </lineage>
</organism>
<accession>A0A6H0XVG6</accession>
<comment type="similarity">
    <text evidence="1">Belongs to the peptidase S12 family.</text>
</comment>
<dbReference type="AlphaFoldDB" id="A0A6H0XVG6"/>
<protein>
    <recommendedName>
        <fullName evidence="2">Beta-lactamase-related domain-containing protein</fullName>
    </recommendedName>
</protein>
<dbReference type="OrthoDB" id="5946976at2759"/>
<reference evidence="3 4" key="1">
    <citation type="journal article" date="2016" name="Sci. Rep.">
        <title>Peltaster fructicola genome reveals evolution from an invasive phytopathogen to an ectophytic parasite.</title>
        <authorList>
            <person name="Xu C."/>
            <person name="Chen H."/>
            <person name="Gleason M.L."/>
            <person name="Xu J.R."/>
            <person name="Liu H."/>
            <person name="Zhang R."/>
            <person name="Sun G."/>
        </authorList>
    </citation>
    <scope>NUCLEOTIDE SEQUENCE [LARGE SCALE GENOMIC DNA]</scope>
    <source>
        <strain evidence="3 4">LNHT1506</strain>
    </source>
</reference>
<evidence type="ECO:0000259" key="2">
    <source>
        <dbReference type="Pfam" id="PF00144"/>
    </source>
</evidence>
<proteinExistence type="inferred from homology"/>
<evidence type="ECO:0000256" key="1">
    <source>
        <dbReference type="ARBA" id="ARBA00038215"/>
    </source>
</evidence>
<dbReference type="PANTHER" id="PTHR46825:SF9">
    <property type="entry name" value="BETA-LACTAMASE-RELATED DOMAIN-CONTAINING PROTEIN"/>
    <property type="match status" value="1"/>
</dbReference>
<name>A0A6H0XVG6_9PEZI</name>
<dbReference type="SUPFAM" id="SSF56601">
    <property type="entry name" value="beta-lactamase/transpeptidase-like"/>
    <property type="match status" value="1"/>
</dbReference>
<dbReference type="EMBL" id="CP051141">
    <property type="protein sequence ID" value="QIW98439.1"/>
    <property type="molecule type" value="Genomic_DNA"/>
</dbReference>
<evidence type="ECO:0000313" key="3">
    <source>
        <dbReference type="EMBL" id="QIW98439.1"/>
    </source>
</evidence>
<dbReference type="Gene3D" id="3.40.710.10">
    <property type="entry name" value="DD-peptidase/beta-lactamase superfamily"/>
    <property type="match status" value="1"/>
</dbReference>
<dbReference type="InterPro" id="IPR012338">
    <property type="entry name" value="Beta-lactam/transpept-like"/>
</dbReference>